<reference evidence="3" key="2">
    <citation type="submission" date="2020-07" db="EMBL/GenBank/DDBJ databases">
        <authorList>
            <person name="Vera ALvarez R."/>
            <person name="Arias-Moreno D.M."/>
            <person name="Jimenez-Jacinto V."/>
            <person name="Jimenez-Bremont J.F."/>
            <person name="Swaminathan K."/>
            <person name="Moose S.P."/>
            <person name="Guerrero-Gonzalez M.L."/>
            <person name="Marino-Ramirez L."/>
            <person name="Landsman D."/>
            <person name="Rodriguez-Kessler M."/>
            <person name="Delgado-Sanchez P."/>
        </authorList>
    </citation>
    <scope>NUCLEOTIDE SEQUENCE</scope>
    <source>
        <tissue evidence="3">Cladode</tissue>
    </source>
</reference>
<sequence length="365" mass="39264">MYLTNWKTKRLLKMEGSRFMGFFFTLGLVLGAAEVAGTTAGYGNDEPVIGYGYVVKSAELISCSGSGGGAGGGCAGGGGSVTALLELIRTSSVFGPDVQLLSLNASLEDENRLRVRITDANHPRWEIPESVLPRSSSSPPQSHSQCRHYPTTPNQTTLTLTLTHPNSDLTFSLLRTTPFGFSVARKSTGDVLFDATPNPSDPNATFLVFKDQYIQLTASLPPERAHLYGLGEHTKPTFELAHNQKLTLWNADIGSSNTDLNLYGSHPFYMDLRSSSTGAAHGVLLLNSNGMDVVYTGDRITFKVIGGIIDLYVFVGPTPVAVVDQYTQLIGRPAPMPYWSFVVPSDLKRGFGRGCGFGRGAAGMR</sequence>
<dbReference type="AlphaFoldDB" id="A0A7C8YBC5"/>
<evidence type="ECO:0000259" key="2">
    <source>
        <dbReference type="Pfam" id="PF13802"/>
    </source>
</evidence>
<dbReference type="GO" id="GO:0005975">
    <property type="term" value="P:carbohydrate metabolic process"/>
    <property type="evidence" value="ECO:0007669"/>
    <property type="project" value="InterPro"/>
</dbReference>
<proteinExistence type="predicted"/>
<dbReference type="PANTHER" id="PTHR22762">
    <property type="entry name" value="ALPHA-GLUCOSIDASE"/>
    <property type="match status" value="1"/>
</dbReference>
<dbReference type="Gene3D" id="2.60.40.1760">
    <property type="entry name" value="glycosyl hydrolase (family 31)"/>
    <property type="match status" value="1"/>
</dbReference>
<evidence type="ECO:0000256" key="1">
    <source>
        <dbReference type="SAM" id="MobiDB-lite"/>
    </source>
</evidence>
<dbReference type="CDD" id="cd14752">
    <property type="entry name" value="GH31_N"/>
    <property type="match status" value="1"/>
</dbReference>
<reference evidence="3" key="1">
    <citation type="journal article" date="2013" name="J. Plant Res.">
        <title>Effect of fungi and light on seed germination of three Opuntia species from semiarid lands of central Mexico.</title>
        <authorList>
            <person name="Delgado-Sanchez P."/>
            <person name="Jimenez-Bremont J.F."/>
            <person name="Guerrero-Gonzalez Mde L."/>
            <person name="Flores J."/>
        </authorList>
    </citation>
    <scope>NUCLEOTIDE SEQUENCE</scope>
    <source>
        <tissue evidence="3">Cladode</tissue>
    </source>
</reference>
<feature type="compositionally biased region" description="Low complexity" evidence="1">
    <location>
        <begin position="128"/>
        <end position="154"/>
    </location>
</feature>
<evidence type="ECO:0000313" key="3">
    <source>
        <dbReference type="EMBL" id="MBA4614219.1"/>
    </source>
</evidence>
<protein>
    <recommendedName>
        <fullName evidence="2">Glycoside hydrolase family 31 N-terminal domain-containing protein</fullName>
    </recommendedName>
</protein>
<dbReference type="SUPFAM" id="SSF74650">
    <property type="entry name" value="Galactose mutarotase-like"/>
    <property type="match status" value="1"/>
</dbReference>
<name>A0A7C8YBC5_OPUST</name>
<feature type="domain" description="Glycoside hydrolase family 31 N-terminal" evidence="2">
    <location>
        <begin position="108"/>
        <end position="290"/>
    </location>
</feature>
<dbReference type="Pfam" id="PF13802">
    <property type="entry name" value="Gal_mutarotas_2"/>
    <property type="match status" value="1"/>
</dbReference>
<dbReference type="GO" id="GO:0030246">
    <property type="term" value="F:carbohydrate binding"/>
    <property type="evidence" value="ECO:0007669"/>
    <property type="project" value="InterPro"/>
</dbReference>
<accession>A0A7C8YBC5</accession>
<feature type="region of interest" description="Disordered" evidence="1">
    <location>
        <begin position="127"/>
        <end position="154"/>
    </location>
</feature>
<dbReference type="InterPro" id="IPR025887">
    <property type="entry name" value="Glyco_hydro_31_N_dom"/>
</dbReference>
<dbReference type="EMBL" id="GISG01001713">
    <property type="protein sequence ID" value="MBA4614219.1"/>
    <property type="molecule type" value="Transcribed_RNA"/>
</dbReference>
<dbReference type="GO" id="GO:0004553">
    <property type="term" value="F:hydrolase activity, hydrolyzing O-glycosyl compounds"/>
    <property type="evidence" value="ECO:0007669"/>
    <property type="project" value="TreeGrafter"/>
</dbReference>
<dbReference type="PANTHER" id="PTHR22762:SF133">
    <property type="entry name" value="P-TYPE DOMAIN-CONTAINING PROTEIN"/>
    <property type="match status" value="1"/>
</dbReference>
<dbReference type="InterPro" id="IPR011013">
    <property type="entry name" value="Gal_mutarotase_sf_dom"/>
</dbReference>
<organism evidence="3">
    <name type="scientific">Opuntia streptacantha</name>
    <name type="common">Prickly pear cactus</name>
    <name type="synonym">Opuntia cardona</name>
    <dbReference type="NCBI Taxonomy" id="393608"/>
    <lineage>
        <taxon>Eukaryota</taxon>
        <taxon>Viridiplantae</taxon>
        <taxon>Streptophyta</taxon>
        <taxon>Embryophyta</taxon>
        <taxon>Tracheophyta</taxon>
        <taxon>Spermatophyta</taxon>
        <taxon>Magnoliopsida</taxon>
        <taxon>eudicotyledons</taxon>
        <taxon>Gunneridae</taxon>
        <taxon>Pentapetalae</taxon>
        <taxon>Caryophyllales</taxon>
        <taxon>Cactineae</taxon>
        <taxon>Cactaceae</taxon>
        <taxon>Opuntioideae</taxon>
        <taxon>Opuntia</taxon>
    </lineage>
</organism>